<evidence type="ECO:0000259" key="1">
    <source>
        <dbReference type="SMART" id="SM00245"/>
    </source>
</evidence>
<dbReference type="InterPro" id="IPR005151">
    <property type="entry name" value="Tail-specific_protease"/>
</dbReference>
<evidence type="ECO:0000313" key="3">
    <source>
        <dbReference type="Proteomes" id="UP001210809"/>
    </source>
</evidence>
<dbReference type="Pfam" id="PF03572">
    <property type="entry name" value="Peptidase_S41"/>
    <property type="match status" value="1"/>
</dbReference>
<dbReference type="InterPro" id="IPR029045">
    <property type="entry name" value="ClpP/crotonase-like_dom_sf"/>
</dbReference>
<dbReference type="Gene3D" id="3.90.226.10">
    <property type="entry name" value="2-enoyl-CoA Hydratase, Chain A, domain 1"/>
    <property type="match status" value="1"/>
</dbReference>
<proteinExistence type="predicted"/>
<dbReference type="GO" id="GO:0006508">
    <property type="term" value="P:proteolysis"/>
    <property type="evidence" value="ECO:0007669"/>
    <property type="project" value="InterPro"/>
</dbReference>
<evidence type="ECO:0000313" key="2">
    <source>
        <dbReference type="EMBL" id="MDB8004354.1"/>
    </source>
</evidence>
<dbReference type="EMBL" id="JAQLXW010000013">
    <property type="protein sequence ID" value="MDB8004354.1"/>
    <property type="molecule type" value="Genomic_DNA"/>
</dbReference>
<dbReference type="AlphaFoldDB" id="A0AAW6D2I5"/>
<protein>
    <submittedName>
        <fullName evidence="2">S41 family peptidase</fullName>
    </submittedName>
</protein>
<dbReference type="SMART" id="SM00245">
    <property type="entry name" value="TSPc"/>
    <property type="match status" value="1"/>
</dbReference>
<dbReference type="Proteomes" id="UP001210809">
    <property type="component" value="Unassembled WGS sequence"/>
</dbReference>
<name>A0AAW6D2I5_9FIRM</name>
<dbReference type="GO" id="GO:0008236">
    <property type="term" value="F:serine-type peptidase activity"/>
    <property type="evidence" value="ECO:0007669"/>
    <property type="project" value="InterPro"/>
</dbReference>
<gene>
    <name evidence="2" type="ORF">PNE09_09805</name>
</gene>
<reference evidence="2" key="1">
    <citation type="submission" date="2023-01" db="EMBL/GenBank/DDBJ databases">
        <title>Human gut microbiome strain richness.</title>
        <authorList>
            <person name="Chen-Liaw A."/>
        </authorList>
    </citation>
    <scope>NUCLEOTIDE SEQUENCE</scope>
    <source>
        <strain evidence="2">1001283st1_G1_1001283B150217_161031</strain>
    </source>
</reference>
<dbReference type="SUPFAM" id="SSF52096">
    <property type="entry name" value="ClpP/crotonase"/>
    <property type="match status" value="1"/>
</dbReference>
<accession>A0AAW6D2I5</accession>
<sequence>MNKLRVTALLLAVILAVGGIVLKICGCDAQTDFEPTLSLDTGLSSEQAQKDLKYVYDTVRAKHPVFLIDDGAEKRFGDVYIKLRRELMDKDSVTVKELWEKSAELVCTLDDAHTIVTVSGTEYVNGGIEISTAYKNGTLLSIDGISADSMKEHFKKVFPCEPQVSFYADYMFGEALEYGSWLTLLGADVSDGIDVVFSGNKETKHFDMTDEPPERKQLELCSYKIDKENSLGIFTLNRCEMLQEYTDRLLEFFSAVRDNNIGNIAVDLRSNGGGTTEVINEFLRYINISDYKLFGGTDIRNGGNLISYRDEITPNKPVDNAFDGKVYVLTSQYTFSSAMDFATVIQDNGIGKVIGEIPGNMPTAYGDKLGFQLPESNLVLSVSYKKFYRVDINKSEEPLIPDCTVNADEALEKLVEYIK</sequence>
<organism evidence="2 3">
    <name type="scientific">[Eubacterium] siraeum</name>
    <dbReference type="NCBI Taxonomy" id="39492"/>
    <lineage>
        <taxon>Bacteria</taxon>
        <taxon>Bacillati</taxon>
        <taxon>Bacillota</taxon>
        <taxon>Clostridia</taxon>
        <taxon>Eubacteriales</taxon>
        <taxon>Oscillospiraceae</taxon>
        <taxon>Oscillospiraceae incertae sedis</taxon>
    </lineage>
</organism>
<feature type="domain" description="Tail specific protease" evidence="1">
    <location>
        <begin position="201"/>
        <end position="406"/>
    </location>
</feature>
<comment type="caution">
    <text evidence="2">The sequence shown here is derived from an EMBL/GenBank/DDBJ whole genome shotgun (WGS) entry which is preliminary data.</text>
</comment>